<dbReference type="EMBL" id="BMNK01000008">
    <property type="protein sequence ID" value="GGP09860.1"/>
    <property type="molecule type" value="Genomic_DNA"/>
</dbReference>
<evidence type="ECO:0000313" key="2">
    <source>
        <dbReference type="Proteomes" id="UP000660745"/>
    </source>
</evidence>
<dbReference type="RefSeq" id="WP_225277543.1">
    <property type="nucleotide sequence ID" value="NZ_BMNK01000008.1"/>
</dbReference>
<proteinExistence type="predicted"/>
<sequence>MFATGREYLTGMLDVLVYEGMLLAWRRAPLDGYVIVSHEGEELTLTTTQAQLWIQGAFGAYLSLVDQGRISPRMPKGT</sequence>
<protein>
    <submittedName>
        <fullName evidence="1">Uncharacterized protein</fullName>
    </submittedName>
</protein>
<dbReference type="Proteomes" id="UP000660745">
    <property type="component" value="Unassembled WGS sequence"/>
</dbReference>
<comment type="caution">
    <text evidence="1">The sequence shown here is derived from an EMBL/GenBank/DDBJ whole genome shotgun (WGS) entry which is preliminary data.</text>
</comment>
<name>A0A918A886_9ACTN</name>
<evidence type="ECO:0000313" key="1">
    <source>
        <dbReference type="EMBL" id="GGP09860.1"/>
    </source>
</evidence>
<gene>
    <name evidence="1" type="ORF">GCM10012278_47200</name>
</gene>
<organism evidence="1 2">
    <name type="scientific">Nonomuraea glycinis</name>
    <dbReference type="NCBI Taxonomy" id="2047744"/>
    <lineage>
        <taxon>Bacteria</taxon>
        <taxon>Bacillati</taxon>
        <taxon>Actinomycetota</taxon>
        <taxon>Actinomycetes</taxon>
        <taxon>Streptosporangiales</taxon>
        <taxon>Streptosporangiaceae</taxon>
        <taxon>Nonomuraea</taxon>
    </lineage>
</organism>
<keyword evidence="2" id="KW-1185">Reference proteome</keyword>
<dbReference type="AlphaFoldDB" id="A0A918A886"/>
<accession>A0A918A886</accession>
<reference evidence="1" key="2">
    <citation type="submission" date="2020-09" db="EMBL/GenBank/DDBJ databases">
        <authorList>
            <person name="Sun Q."/>
            <person name="Zhou Y."/>
        </authorList>
    </citation>
    <scope>NUCLEOTIDE SEQUENCE</scope>
    <source>
        <strain evidence="1">CGMCC 4.7430</strain>
    </source>
</reference>
<reference evidence="1" key="1">
    <citation type="journal article" date="2014" name="Int. J. Syst. Evol. Microbiol.">
        <title>Complete genome sequence of Corynebacterium casei LMG S-19264T (=DSM 44701T), isolated from a smear-ripened cheese.</title>
        <authorList>
            <consortium name="US DOE Joint Genome Institute (JGI-PGF)"/>
            <person name="Walter F."/>
            <person name="Albersmeier A."/>
            <person name="Kalinowski J."/>
            <person name="Ruckert C."/>
        </authorList>
    </citation>
    <scope>NUCLEOTIDE SEQUENCE</scope>
    <source>
        <strain evidence="1">CGMCC 4.7430</strain>
    </source>
</reference>